<organism evidence="2 3">
    <name type="scientific">Conoideocrella luteorostrata</name>
    <dbReference type="NCBI Taxonomy" id="1105319"/>
    <lineage>
        <taxon>Eukaryota</taxon>
        <taxon>Fungi</taxon>
        <taxon>Dikarya</taxon>
        <taxon>Ascomycota</taxon>
        <taxon>Pezizomycotina</taxon>
        <taxon>Sordariomycetes</taxon>
        <taxon>Hypocreomycetidae</taxon>
        <taxon>Hypocreales</taxon>
        <taxon>Clavicipitaceae</taxon>
        <taxon>Conoideocrella</taxon>
    </lineage>
</organism>
<feature type="region of interest" description="Disordered" evidence="1">
    <location>
        <begin position="222"/>
        <end position="266"/>
    </location>
</feature>
<evidence type="ECO:0000313" key="2">
    <source>
        <dbReference type="EMBL" id="KAK2596799.1"/>
    </source>
</evidence>
<sequence length="283" mass="30881">MATAVFATVTHPWEMEGASDSTTIPDIGRPLGETDLVLGSNTYHGLTPIEKQVRLQGSHTEYIKDLLTLINKHGLGDLFGVHSLHRHDAVAEKTICLDAAAPGIDGINWTRATPIDSELLAQDKIHATFKVQGSTLIPFEFAEGPSPLKGQNIPPQFIFKVAKYLSEHDLTDLISIEVKDFTKACAGDDKRSSELDVVWGTTEALTVVLPFDRMVKGVTNPVPMGWNPQGYNPESDSDGPGPGEHWNESTKSDGTKTHVDRDEPISPELLYDSLVNQGYVIKA</sequence>
<evidence type="ECO:0000256" key="1">
    <source>
        <dbReference type="SAM" id="MobiDB-lite"/>
    </source>
</evidence>
<evidence type="ECO:0000313" key="3">
    <source>
        <dbReference type="Proteomes" id="UP001251528"/>
    </source>
</evidence>
<accession>A0AAJ0CN64</accession>
<reference evidence="2" key="1">
    <citation type="submission" date="2023-06" db="EMBL/GenBank/DDBJ databases">
        <title>Conoideocrella luteorostrata (Hypocreales: Clavicipitaceae), a potential biocontrol fungus for elongate hemlock scale in United States Christmas tree production areas.</title>
        <authorList>
            <person name="Barrett H."/>
            <person name="Lovett B."/>
            <person name="Macias A.M."/>
            <person name="Stajich J.E."/>
            <person name="Kasson M.T."/>
        </authorList>
    </citation>
    <scope>NUCLEOTIDE SEQUENCE</scope>
    <source>
        <strain evidence="2">ARSEF 14590</strain>
    </source>
</reference>
<comment type="caution">
    <text evidence="2">The sequence shown here is derived from an EMBL/GenBank/DDBJ whole genome shotgun (WGS) entry which is preliminary data.</text>
</comment>
<dbReference type="AlphaFoldDB" id="A0AAJ0CN64"/>
<dbReference type="Proteomes" id="UP001251528">
    <property type="component" value="Unassembled WGS sequence"/>
</dbReference>
<gene>
    <name evidence="2" type="ORF">QQS21_006128</name>
</gene>
<name>A0AAJ0CN64_9HYPO</name>
<protein>
    <submittedName>
        <fullName evidence="2">Uncharacterized protein</fullName>
    </submittedName>
</protein>
<keyword evidence="3" id="KW-1185">Reference proteome</keyword>
<dbReference type="EMBL" id="JASWJB010000109">
    <property type="protein sequence ID" value="KAK2596799.1"/>
    <property type="molecule type" value="Genomic_DNA"/>
</dbReference>
<proteinExistence type="predicted"/>
<feature type="compositionally biased region" description="Basic and acidic residues" evidence="1">
    <location>
        <begin position="245"/>
        <end position="264"/>
    </location>
</feature>